<dbReference type="GO" id="GO:0016887">
    <property type="term" value="F:ATP hydrolysis activity"/>
    <property type="evidence" value="ECO:0007669"/>
    <property type="project" value="InterPro"/>
</dbReference>
<dbReference type="SUPFAM" id="SSF52540">
    <property type="entry name" value="P-loop containing nucleoside triphosphate hydrolases"/>
    <property type="match status" value="1"/>
</dbReference>
<dbReference type="InterPro" id="IPR027417">
    <property type="entry name" value="P-loop_NTPase"/>
</dbReference>
<dbReference type="InterPro" id="IPR052934">
    <property type="entry name" value="Methyl-DNA_Rec/Restrict_Enz"/>
</dbReference>
<comment type="caution">
    <text evidence="2">The sequence shown here is derived from an EMBL/GenBank/DDBJ whole genome shotgun (WGS) entry which is preliminary data.</text>
</comment>
<dbReference type="InterPro" id="IPR011704">
    <property type="entry name" value="ATPase_dyneun-rel_AAA"/>
</dbReference>
<dbReference type="PANTHER" id="PTHR37291">
    <property type="entry name" value="5-METHYLCYTOSINE-SPECIFIC RESTRICTION ENZYME B"/>
    <property type="match status" value="1"/>
</dbReference>
<evidence type="ECO:0000259" key="1">
    <source>
        <dbReference type="SMART" id="SM00382"/>
    </source>
</evidence>
<gene>
    <name evidence="2" type="ORF">GX662_07990</name>
</gene>
<evidence type="ECO:0000313" key="3">
    <source>
        <dbReference type="Proteomes" id="UP000589373"/>
    </source>
</evidence>
<dbReference type="InterPro" id="IPR003593">
    <property type="entry name" value="AAA+_ATPase"/>
</dbReference>
<organism evidence="2 3">
    <name type="scientific">Trichococcus flocculiformis</name>
    <dbReference type="NCBI Taxonomy" id="82803"/>
    <lineage>
        <taxon>Bacteria</taxon>
        <taxon>Bacillati</taxon>
        <taxon>Bacillota</taxon>
        <taxon>Bacilli</taxon>
        <taxon>Lactobacillales</taxon>
        <taxon>Carnobacteriaceae</taxon>
        <taxon>Trichococcus</taxon>
    </lineage>
</organism>
<dbReference type="RefSeq" id="WP_276646474.1">
    <property type="nucleotide sequence ID" value="NZ_JAAZCD010000180.1"/>
</dbReference>
<dbReference type="PANTHER" id="PTHR37291:SF1">
    <property type="entry name" value="TYPE IV METHYL-DIRECTED RESTRICTION ENZYME ECOKMCRB SUBUNIT"/>
    <property type="match status" value="1"/>
</dbReference>
<protein>
    <submittedName>
        <fullName evidence="2">AAA domain-containing protein</fullName>
    </submittedName>
</protein>
<proteinExistence type="predicted"/>
<dbReference type="Proteomes" id="UP000589373">
    <property type="component" value="Unassembled WGS sequence"/>
</dbReference>
<sequence>MLHFDWAPFYKEFAHKIASFKHNRSKLIEMVHEVFTEVGIPLPTLNKDNTIDDMDPFTVIGLFNRAMSDTSRMKIAKAFADRLQVKRDLPTGFDGVPVLNNQNATFYYFTDERKDTAIDDLWGLFESALAYAEQASESNMNRFTRYFNRVINAKGNGIGKVSMGLYWIAPDTFLNLDSRNRWYIYKSGKLPDEFVATLPESKHKMDATTYLDISEKALTYLQSDKSDQNNVIELSYEAWRYYTQLRQEQKEKDEQKKRIPIQGTLTDEEVDTTHYWIYSAGSGSVMWEEFYDAGIMAIGWGDIGDLRKFASKEAMRKSMRENDPSLSHKHGAHATWQFANEMKIGDVIFVKRGLHHVIGRGVVTSDYYYDEKRHDEYKNIRNVDWTDKEEKPHPGKAVTKFLTDITRYTAYVEKLRALYETEEEDISGAENYPVYTEENFFQKVFMSKEDYYKLVRLLKIKKNVILQGPPGVGKTFVAKRLAYAMMGVQDIERVMMIQFHQSYSYEDFIMGYRPSAEGFELKTGAFYDFCKNAEIDSENDYFFIIDEINRGNLSKIFGELFVLIENNKRENSLRLLYSDEEFSIPKNVHIIGMMNTADRSLAMLDYALRRRFAFFEMTPGFDTEGFQNYSASLQNKKFDALIKTIKSLNQAIAEDESLGQSFCLGHSFFCNLTKEELEKDVLGSIVEYELIPLLKEYWFDEWDQVRSWSEQLRDAIR</sequence>
<dbReference type="Gene3D" id="3.40.50.300">
    <property type="entry name" value="P-loop containing nucleotide triphosphate hydrolases"/>
    <property type="match status" value="1"/>
</dbReference>
<dbReference type="Pfam" id="PF07728">
    <property type="entry name" value="AAA_5"/>
    <property type="match status" value="1"/>
</dbReference>
<dbReference type="AlphaFoldDB" id="A0A847D506"/>
<name>A0A847D506_9LACT</name>
<feature type="domain" description="AAA+ ATPase" evidence="1">
    <location>
        <begin position="460"/>
        <end position="618"/>
    </location>
</feature>
<dbReference type="SMART" id="SM00382">
    <property type="entry name" value="AAA"/>
    <property type="match status" value="1"/>
</dbReference>
<reference evidence="2 3" key="1">
    <citation type="journal article" date="2020" name="Biotechnol. Biofuels">
        <title>New insights from the biogas microbiome by comprehensive genome-resolved metagenomics of nearly 1600 species originating from multiple anaerobic digesters.</title>
        <authorList>
            <person name="Campanaro S."/>
            <person name="Treu L."/>
            <person name="Rodriguez-R L.M."/>
            <person name="Kovalovszki A."/>
            <person name="Ziels R.M."/>
            <person name="Maus I."/>
            <person name="Zhu X."/>
            <person name="Kougias P.G."/>
            <person name="Basile A."/>
            <person name="Luo G."/>
            <person name="Schluter A."/>
            <person name="Konstantinidis K.T."/>
            <person name="Angelidaki I."/>
        </authorList>
    </citation>
    <scope>NUCLEOTIDE SEQUENCE [LARGE SCALE GENOMIC DNA]</scope>
    <source>
        <strain evidence="2">AS07pgkLD_105</strain>
    </source>
</reference>
<dbReference type="GO" id="GO:0005524">
    <property type="term" value="F:ATP binding"/>
    <property type="evidence" value="ECO:0007669"/>
    <property type="project" value="InterPro"/>
</dbReference>
<dbReference type="CDD" id="cd00009">
    <property type="entry name" value="AAA"/>
    <property type="match status" value="1"/>
</dbReference>
<accession>A0A847D506</accession>
<evidence type="ECO:0000313" key="2">
    <source>
        <dbReference type="EMBL" id="NLD32182.1"/>
    </source>
</evidence>
<dbReference type="EMBL" id="JAAZCD010000180">
    <property type="protein sequence ID" value="NLD32182.1"/>
    <property type="molecule type" value="Genomic_DNA"/>
</dbReference>